<sequence length="321" mass="36608">MEQFMKSRSSLLNLQLHRDTKNTLKIVLLLLLLNDAFGVETYKIKEVSVKEGEDVALRTGETEIQREDDIQWMFGDEGDVIAEFNIMIKFFETYDGDDGRFGDRLELDRQTGSLIIRDSRTTDSGVYTVQIVNKGAAIYKKFYVTVSDAFGAKTQQIKTVSVKAGESVDLLYENKIIPKSLQRDDEVLWMFGKERMLLGEIKTKHKIFETYAGDDGKFEDRLELDRQTGSLIIRDSRTTDSGVYTMQKINKGAAIYKKFYVSVRAPQFYADSKCCDWSARTPPSILWQRNPLVWDRATVSTFLLAGVIGFGLLLFVVWSAS</sequence>
<keyword evidence="1" id="KW-0812">Transmembrane</keyword>
<dbReference type="GeneTree" id="ENSGT01050000244806"/>
<feature type="transmembrane region" description="Helical" evidence="1">
    <location>
        <begin position="299"/>
        <end position="320"/>
    </location>
</feature>
<protein>
    <recommendedName>
        <fullName evidence="2">Immunoglobulin domain-containing protein</fullName>
    </recommendedName>
</protein>
<dbReference type="PANTHER" id="PTHR21063:SF4">
    <property type="entry name" value="CD48 ANTIGEN-RELATED"/>
    <property type="match status" value="1"/>
</dbReference>
<dbReference type="InterPro" id="IPR003599">
    <property type="entry name" value="Ig_sub"/>
</dbReference>
<keyword evidence="1" id="KW-0472">Membrane</keyword>
<feature type="domain" description="Immunoglobulin" evidence="2">
    <location>
        <begin position="157"/>
        <end position="264"/>
    </location>
</feature>
<dbReference type="Pfam" id="PF07686">
    <property type="entry name" value="V-set"/>
    <property type="match status" value="1"/>
</dbReference>
<dbReference type="InterPro" id="IPR036179">
    <property type="entry name" value="Ig-like_dom_sf"/>
</dbReference>
<keyword evidence="1" id="KW-1133">Transmembrane helix</keyword>
<evidence type="ECO:0000313" key="4">
    <source>
        <dbReference type="Proteomes" id="UP001108240"/>
    </source>
</evidence>
<dbReference type="Gene3D" id="2.60.40.10">
    <property type="entry name" value="Immunoglobulins"/>
    <property type="match status" value="2"/>
</dbReference>
<dbReference type="InterPro" id="IPR013783">
    <property type="entry name" value="Ig-like_fold"/>
</dbReference>
<proteinExistence type="predicted"/>
<keyword evidence="4" id="KW-1185">Reference proteome</keyword>
<name>A0A9J8C7D6_CYPCA</name>
<accession>A0A9J8C7D6</accession>
<dbReference type="SUPFAM" id="SSF48726">
    <property type="entry name" value="Immunoglobulin"/>
    <property type="match status" value="2"/>
</dbReference>
<evidence type="ECO:0000313" key="3">
    <source>
        <dbReference type="Ensembl" id="ENSCCRP00000161240.1"/>
    </source>
</evidence>
<feature type="domain" description="Immunoglobulin" evidence="2">
    <location>
        <begin position="44"/>
        <end position="147"/>
    </location>
</feature>
<dbReference type="SMART" id="SM00409">
    <property type="entry name" value="IG"/>
    <property type="match status" value="2"/>
</dbReference>
<dbReference type="PANTHER" id="PTHR21063">
    <property type="entry name" value="LFA-3"/>
    <property type="match status" value="1"/>
</dbReference>
<reference evidence="3" key="2">
    <citation type="submission" date="2025-09" db="UniProtKB">
        <authorList>
            <consortium name="Ensembl"/>
        </authorList>
    </citation>
    <scope>IDENTIFICATION</scope>
</reference>
<reference evidence="3" key="1">
    <citation type="submission" date="2025-08" db="UniProtKB">
        <authorList>
            <consortium name="Ensembl"/>
        </authorList>
    </citation>
    <scope>IDENTIFICATION</scope>
</reference>
<evidence type="ECO:0000256" key="1">
    <source>
        <dbReference type="SAM" id="Phobius"/>
    </source>
</evidence>
<evidence type="ECO:0000259" key="2">
    <source>
        <dbReference type="SMART" id="SM00409"/>
    </source>
</evidence>
<dbReference type="AlphaFoldDB" id="A0A9J8C7D6"/>
<dbReference type="InterPro" id="IPR013106">
    <property type="entry name" value="Ig_V-set"/>
</dbReference>
<dbReference type="Ensembl" id="ENSCCRT00000120030.1">
    <property type="protein sequence ID" value="ENSCCRP00000161240.1"/>
    <property type="gene ID" value="ENSCCRG00000071319.1"/>
</dbReference>
<dbReference type="Proteomes" id="UP001108240">
    <property type="component" value="Unplaced"/>
</dbReference>
<organism evidence="3 4">
    <name type="scientific">Cyprinus carpio carpio</name>
    <dbReference type="NCBI Taxonomy" id="630221"/>
    <lineage>
        <taxon>Eukaryota</taxon>
        <taxon>Metazoa</taxon>
        <taxon>Chordata</taxon>
        <taxon>Craniata</taxon>
        <taxon>Vertebrata</taxon>
        <taxon>Euteleostomi</taxon>
        <taxon>Actinopterygii</taxon>
        <taxon>Neopterygii</taxon>
        <taxon>Teleostei</taxon>
        <taxon>Ostariophysi</taxon>
        <taxon>Cypriniformes</taxon>
        <taxon>Cyprinidae</taxon>
        <taxon>Cyprininae</taxon>
        <taxon>Cyprinus</taxon>
    </lineage>
</organism>